<name>A0A380PPZ5_YERFR</name>
<evidence type="ECO:0000313" key="1">
    <source>
        <dbReference type="EMBL" id="SUP75591.1"/>
    </source>
</evidence>
<sequence length="39" mass="4462">MTLSHQIALIRIDEKENSGHAAMLGYRMCEIVIGWLFTL</sequence>
<reference evidence="1 2" key="1">
    <citation type="submission" date="2018-06" db="EMBL/GenBank/DDBJ databases">
        <authorList>
            <consortium name="Pathogen Informatics"/>
            <person name="Doyle S."/>
        </authorList>
    </citation>
    <scope>NUCLEOTIDE SEQUENCE [LARGE SCALE GENOMIC DNA]</scope>
    <source>
        <strain evidence="1 2">NCTC11470</strain>
    </source>
</reference>
<accession>A0A380PPZ5</accession>
<proteinExistence type="predicted"/>
<protein>
    <submittedName>
        <fullName evidence="1">Uncharacterized protein</fullName>
    </submittedName>
</protein>
<organism evidence="1 2">
    <name type="scientific">Yersinia frederiksenii</name>
    <dbReference type="NCBI Taxonomy" id="29484"/>
    <lineage>
        <taxon>Bacteria</taxon>
        <taxon>Pseudomonadati</taxon>
        <taxon>Pseudomonadota</taxon>
        <taxon>Gammaproteobacteria</taxon>
        <taxon>Enterobacterales</taxon>
        <taxon>Yersiniaceae</taxon>
        <taxon>Yersinia</taxon>
    </lineage>
</organism>
<evidence type="ECO:0000313" key="2">
    <source>
        <dbReference type="Proteomes" id="UP000254835"/>
    </source>
</evidence>
<gene>
    <name evidence="1" type="ORF">NCTC11470_00605</name>
</gene>
<dbReference type="AlphaFoldDB" id="A0A380PPZ5"/>
<dbReference type="Proteomes" id="UP000254835">
    <property type="component" value="Unassembled WGS sequence"/>
</dbReference>
<dbReference type="EMBL" id="UHJA01000001">
    <property type="protein sequence ID" value="SUP75591.1"/>
    <property type="molecule type" value="Genomic_DNA"/>
</dbReference>